<dbReference type="Gene3D" id="2.30.29.30">
    <property type="entry name" value="Pleckstrin-homology domain (PH domain)/Phosphotyrosine-binding domain (PTB)"/>
    <property type="match status" value="1"/>
</dbReference>
<evidence type="ECO:0000259" key="1">
    <source>
        <dbReference type="Pfam" id="PF00638"/>
    </source>
</evidence>
<accession>A0ABR2KQC2</accession>
<dbReference type="Pfam" id="PF00638">
    <property type="entry name" value="Ran_BP1"/>
    <property type="match status" value="1"/>
</dbReference>
<evidence type="ECO:0000313" key="3">
    <source>
        <dbReference type="Proteomes" id="UP001470230"/>
    </source>
</evidence>
<protein>
    <submittedName>
        <fullName evidence="2">Ran-specific GTPase-activating protein</fullName>
    </submittedName>
</protein>
<dbReference type="InterPro" id="IPR000156">
    <property type="entry name" value="Ran_bind_dom"/>
</dbReference>
<comment type="caution">
    <text evidence="2">The sequence shown here is derived from an EMBL/GenBank/DDBJ whole genome shotgun (WGS) entry which is preliminary data.</text>
</comment>
<gene>
    <name evidence="2" type="ORF">M9Y10_021764</name>
</gene>
<dbReference type="EMBL" id="JAPFFF010000003">
    <property type="protein sequence ID" value="KAK8893347.1"/>
    <property type="molecule type" value="Genomic_DNA"/>
</dbReference>
<dbReference type="InterPro" id="IPR011993">
    <property type="entry name" value="PH-like_dom_sf"/>
</dbReference>
<reference evidence="2 3" key="1">
    <citation type="submission" date="2024-04" db="EMBL/GenBank/DDBJ databases">
        <title>Tritrichomonas musculus Genome.</title>
        <authorList>
            <person name="Alves-Ferreira E."/>
            <person name="Grigg M."/>
            <person name="Lorenzi H."/>
            <person name="Galac M."/>
        </authorList>
    </citation>
    <scope>NUCLEOTIDE SEQUENCE [LARGE SCALE GENOMIC DNA]</scope>
    <source>
        <strain evidence="2 3">EAF2021</strain>
    </source>
</reference>
<dbReference type="Proteomes" id="UP001470230">
    <property type="component" value="Unassembled WGS sequence"/>
</dbReference>
<feature type="domain" description="RanBD1" evidence="1">
    <location>
        <begin position="33"/>
        <end position="129"/>
    </location>
</feature>
<name>A0ABR2KQC2_9EUKA</name>
<dbReference type="SUPFAM" id="SSF50729">
    <property type="entry name" value="PH domain-like"/>
    <property type="match status" value="1"/>
</dbReference>
<proteinExistence type="predicted"/>
<keyword evidence="3" id="KW-1185">Reference proteome</keyword>
<organism evidence="2 3">
    <name type="scientific">Tritrichomonas musculus</name>
    <dbReference type="NCBI Taxonomy" id="1915356"/>
    <lineage>
        <taxon>Eukaryota</taxon>
        <taxon>Metamonada</taxon>
        <taxon>Parabasalia</taxon>
        <taxon>Tritrichomonadida</taxon>
        <taxon>Tritrichomonadidae</taxon>
        <taxon>Tritrichomonas</taxon>
    </lineage>
</organism>
<sequence>MSKKEEREKNLLKELTPDPNIGEKVLFVGLCTVQYSLDKTKYEKGGAGMAQILQNNFNNRVRILIRSANDLNKPLLNSYILPIADPKLYLSTGLQFDSINDNPVEKRTYIVNFINEESAEKFKKAFQYAIACNTTLLKQKGL</sequence>
<evidence type="ECO:0000313" key="2">
    <source>
        <dbReference type="EMBL" id="KAK8893347.1"/>
    </source>
</evidence>